<accession>A0A645DE15</accession>
<name>A0A645DE15_9ZZZZ</name>
<gene>
    <name evidence="2" type="ORF">SDC9_134820</name>
</gene>
<proteinExistence type="predicted"/>
<reference evidence="2" key="1">
    <citation type="submission" date="2019-08" db="EMBL/GenBank/DDBJ databases">
        <authorList>
            <person name="Kucharzyk K."/>
            <person name="Murdoch R.W."/>
            <person name="Higgins S."/>
            <person name="Loffler F."/>
        </authorList>
    </citation>
    <scope>NUCLEOTIDE SEQUENCE</scope>
</reference>
<feature type="compositionally biased region" description="Low complexity" evidence="1">
    <location>
        <begin position="40"/>
        <end position="49"/>
    </location>
</feature>
<comment type="caution">
    <text evidence="2">The sequence shown here is derived from an EMBL/GenBank/DDBJ whole genome shotgun (WGS) entry which is preliminary data.</text>
</comment>
<sequence>MARRALYTGRRAVLLSQVPDTAAAGADEPAEQGASGGAGQAAAHAAGGENHAHVLQDAGRPAGA</sequence>
<protein>
    <submittedName>
        <fullName evidence="2">Uncharacterized protein</fullName>
    </submittedName>
</protein>
<evidence type="ECO:0000313" key="2">
    <source>
        <dbReference type="EMBL" id="MPM87720.1"/>
    </source>
</evidence>
<evidence type="ECO:0000256" key="1">
    <source>
        <dbReference type="SAM" id="MobiDB-lite"/>
    </source>
</evidence>
<organism evidence="2">
    <name type="scientific">bioreactor metagenome</name>
    <dbReference type="NCBI Taxonomy" id="1076179"/>
    <lineage>
        <taxon>unclassified sequences</taxon>
        <taxon>metagenomes</taxon>
        <taxon>ecological metagenomes</taxon>
    </lineage>
</organism>
<dbReference type="AlphaFoldDB" id="A0A645DE15"/>
<feature type="region of interest" description="Disordered" evidence="1">
    <location>
        <begin position="20"/>
        <end position="64"/>
    </location>
</feature>
<dbReference type="EMBL" id="VSSQ01035493">
    <property type="protein sequence ID" value="MPM87720.1"/>
    <property type="molecule type" value="Genomic_DNA"/>
</dbReference>